<gene>
    <name evidence="2" type="ORF">A1Q2_00446</name>
</gene>
<dbReference type="Proteomes" id="UP000006757">
    <property type="component" value="Unassembled WGS sequence"/>
</dbReference>
<keyword evidence="3" id="KW-1185">Reference proteome</keyword>
<dbReference type="HOGENOM" id="CLU_1016318_0_0_1"/>
<evidence type="ECO:0000313" key="3">
    <source>
        <dbReference type="Proteomes" id="UP000006757"/>
    </source>
</evidence>
<proteinExistence type="predicted"/>
<organism evidence="2 3">
    <name type="scientific">Trichosporon asahii var. asahii (strain CBS 8904)</name>
    <name type="common">Yeast</name>
    <dbReference type="NCBI Taxonomy" id="1220162"/>
    <lineage>
        <taxon>Eukaryota</taxon>
        <taxon>Fungi</taxon>
        <taxon>Dikarya</taxon>
        <taxon>Basidiomycota</taxon>
        <taxon>Agaricomycotina</taxon>
        <taxon>Tremellomycetes</taxon>
        <taxon>Trichosporonales</taxon>
        <taxon>Trichosporonaceae</taxon>
        <taxon>Trichosporon</taxon>
    </lineage>
</organism>
<evidence type="ECO:0000256" key="1">
    <source>
        <dbReference type="SAM" id="MobiDB-lite"/>
    </source>
</evidence>
<comment type="caution">
    <text evidence="2">The sequence shown here is derived from an EMBL/GenBank/DDBJ whole genome shotgun (WGS) entry which is preliminary data.</text>
</comment>
<name>K1VXH2_TRIAC</name>
<protein>
    <recommendedName>
        <fullName evidence="4">BTB domain-containing protein</fullName>
    </recommendedName>
</protein>
<dbReference type="EMBL" id="AMBO01000140">
    <property type="protein sequence ID" value="EKD05216.1"/>
    <property type="molecule type" value="Genomic_DNA"/>
</dbReference>
<dbReference type="AlphaFoldDB" id="K1VXH2"/>
<reference evidence="2 3" key="1">
    <citation type="journal article" date="2012" name="Eukaryot. Cell">
        <title>Genome sequence of the Trichosporon asahii environmental strain CBS 8904.</title>
        <authorList>
            <person name="Yang R.Y."/>
            <person name="Li H.T."/>
            <person name="Zhu H."/>
            <person name="Zhou G.P."/>
            <person name="Wang M."/>
            <person name="Wang L."/>
        </authorList>
    </citation>
    <scope>NUCLEOTIDE SEQUENCE [LARGE SCALE GENOMIC DNA]</scope>
    <source>
        <strain evidence="2 3">CBS 8904</strain>
    </source>
</reference>
<evidence type="ECO:0008006" key="4">
    <source>
        <dbReference type="Google" id="ProtNLM"/>
    </source>
</evidence>
<accession>K1VXH2</accession>
<feature type="region of interest" description="Disordered" evidence="1">
    <location>
        <begin position="1"/>
        <end position="31"/>
    </location>
</feature>
<evidence type="ECO:0000313" key="2">
    <source>
        <dbReference type="EMBL" id="EKD05216.1"/>
    </source>
</evidence>
<sequence length="288" mass="31275">MSALQLKTGGYRSPPQVQSPAPTPAPQGRAQRRLSKQLLDMELTPSANPHHDVLLICKTHSTRKVQVRANGQVLRACSDVFDTILDEVDLSTALPSIDTLQPIEAMTAFITFITPHAHKHSFTVDELLEVARTANVFRCRPFVSASVKREADMAADNIGELRIHLQADETANTAGELLTTATPSDTEADTRLAHLTASSELWDKALKAGPKPGAFFAPTRHGGEVNPAWPSPEEAADAMAREPDVWRALVYLGNEHALTGSLTDVKVLYDEITTGRRWSGSDRAAAAE</sequence>
<dbReference type="InParanoid" id="K1VXH2"/>